<feature type="region of interest" description="Disordered" evidence="2">
    <location>
        <begin position="1"/>
        <end position="44"/>
    </location>
</feature>
<dbReference type="PANTHER" id="PTHR10807:SF51">
    <property type="entry name" value="MYOTUBULARIN-RELATED PROTEIN 11"/>
    <property type="match status" value="1"/>
</dbReference>
<feature type="region of interest" description="Disordered" evidence="2">
    <location>
        <begin position="463"/>
        <end position="493"/>
    </location>
</feature>
<feature type="compositionally biased region" description="Pro residues" evidence="2">
    <location>
        <begin position="512"/>
        <end position="524"/>
    </location>
</feature>
<feature type="domain" description="Myotubularin phosphatase" evidence="3">
    <location>
        <begin position="169"/>
        <end position="599"/>
    </location>
</feature>
<dbReference type="AlphaFoldDB" id="A0A6I8P030"/>
<keyword evidence="5" id="KW-1185">Reference proteome</keyword>
<dbReference type="Proteomes" id="UP000002279">
    <property type="component" value="Chromosome X5"/>
</dbReference>
<dbReference type="GO" id="GO:0005737">
    <property type="term" value="C:cytoplasm"/>
    <property type="evidence" value="ECO:0000318"/>
    <property type="project" value="GO_Central"/>
</dbReference>
<dbReference type="InterPro" id="IPR030564">
    <property type="entry name" value="Myotubularin"/>
</dbReference>
<comment type="similarity">
    <text evidence="1">Belongs to the protein-tyrosine phosphatase family. Non-receptor class myotubularin subfamily.</text>
</comment>
<evidence type="ECO:0000313" key="5">
    <source>
        <dbReference type="Proteomes" id="UP000002279"/>
    </source>
</evidence>
<dbReference type="OMA" id="PINERFD"/>
<reference evidence="4" key="3">
    <citation type="submission" date="2025-09" db="UniProtKB">
        <authorList>
            <consortium name="Ensembl"/>
        </authorList>
    </citation>
    <scope>IDENTIFICATION</scope>
    <source>
        <strain evidence="4">Glennie</strain>
    </source>
</reference>
<dbReference type="Ensembl" id="ENSOANT00000067860.1">
    <property type="protein sequence ID" value="ENSOANP00000045899.1"/>
    <property type="gene ID" value="ENSOANG00000040114.1"/>
</dbReference>
<evidence type="ECO:0000256" key="1">
    <source>
        <dbReference type="ARBA" id="ARBA00007471"/>
    </source>
</evidence>
<dbReference type="FunCoup" id="A0A6I8P030">
    <property type="interactions" value="89"/>
</dbReference>
<feature type="compositionally biased region" description="Pro residues" evidence="2">
    <location>
        <begin position="558"/>
        <end position="583"/>
    </location>
</feature>
<proteinExistence type="inferred from homology"/>
<evidence type="ECO:0000256" key="2">
    <source>
        <dbReference type="SAM" id="MobiDB-lite"/>
    </source>
</evidence>
<name>A0A6I8P030_ORNAN</name>
<dbReference type="PANTHER" id="PTHR10807">
    <property type="entry name" value="MYOTUBULARIN-RELATED"/>
    <property type="match status" value="1"/>
</dbReference>
<dbReference type="PROSITE" id="PS51339">
    <property type="entry name" value="PPASE_MYOTUBULARIN"/>
    <property type="match status" value="1"/>
</dbReference>
<dbReference type="GO" id="GO:0016020">
    <property type="term" value="C:membrane"/>
    <property type="evidence" value="ECO:0000318"/>
    <property type="project" value="GO_Central"/>
</dbReference>
<dbReference type="InParanoid" id="A0A6I8P030"/>
<accession>A0A6I8P030</accession>
<dbReference type="PRINTS" id="PR01217">
    <property type="entry name" value="PRICHEXTENSN"/>
</dbReference>
<organism evidence="4 5">
    <name type="scientific">Ornithorhynchus anatinus</name>
    <name type="common">Duckbill platypus</name>
    <dbReference type="NCBI Taxonomy" id="9258"/>
    <lineage>
        <taxon>Eukaryota</taxon>
        <taxon>Metazoa</taxon>
        <taxon>Chordata</taxon>
        <taxon>Craniata</taxon>
        <taxon>Vertebrata</taxon>
        <taxon>Euteleostomi</taxon>
        <taxon>Mammalia</taxon>
        <taxon>Monotremata</taxon>
        <taxon>Ornithorhynchidae</taxon>
        <taxon>Ornithorhynchus</taxon>
    </lineage>
</organism>
<dbReference type="Bgee" id="ENSOANG00000040114">
    <property type="expression patterns" value="Expressed in cerebellum and 6 other cell types or tissues"/>
</dbReference>
<sequence>GWGGGRGGARRGLGRSHPLRPQARRPKSTSRSRMADRPRPPNLRFLPGERVLAWAPASGGDAPLNGNYDWALTNIRQLVAAWSGPTRPQPLRPGVPPRSVPEELLVLGRDFRQLRVGFGDGGPDAGASQVTTAIVRAWQQSSQAGRYEETQLSGCGRGLGPGEPPVPLWETPQDWEAGLQRQGAGGWRVSLANQRFDVAASLSPYFWVPSRTLDSEIRRAFGHFQQSRGPRLSWHHRGGGDLLRAGGFHPASDPETQDVRAAESLLLAGHSECVLVDTAEELPSLADIQLSHTRLASLCLSDAPPAQDKWLSALEGTRWLEHVRSCLRKASDISVLVTTRRLSVVLQEPGDRDLNCLVSSLVQLLSEPEARTLGGIQSLVQREWVAAGHPFRTRLDPLGSGRRGRPGDQAPVFLLFLDCAWQVLAQFPGQCEFSESFLLALHDAVRLPDSSTFLHDSAWERGRGARGAAGGPGAQVYTTPTPTPTPTPRTVWDWGLRCSGQQRARFRNPCYAPDPPPPGRPPGPSRDKPGPGAVGVWLLSRGSLSPLARLCPWRPRPDPAPGPPDPGPPDPQGLARPPAPGPLRPALLGPLVRLWKRCYLRGGDQDQPGLSGLTVSGLSEELRSLQQLLTHRPSGPPPDSGTLDPDASLSPSR</sequence>
<reference evidence="4 5" key="1">
    <citation type="journal article" date="2008" name="Nature">
        <title>Genome analysis of the platypus reveals unique signatures of evolution.</title>
        <authorList>
            <person name="Warren W.C."/>
            <person name="Hillier L.W."/>
            <person name="Marshall Graves J.A."/>
            <person name="Birney E."/>
            <person name="Ponting C.P."/>
            <person name="Grutzner F."/>
            <person name="Belov K."/>
            <person name="Miller W."/>
            <person name="Clarke L."/>
            <person name="Chinwalla A.T."/>
            <person name="Yang S.P."/>
            <person name="Heger A."/>
            <person name="Locke D.P."/>
            <person name="Miethke P."/>
            <person name="Waters P.D."/>
            <person name="Veyrunes F."/>
            <person name="Fulton L."/>
            <person name="Fulton B."/>
            <person name="Graves T."/>
            <person name="Wallis J."/>
            <person name="Puente X.S."/>
            <person name="Lopez-Otin C."/>
            <person name="Ordonez G.R."/>
            <person name="Eichler E.E."/>
            <person name="Chen L."/>
            <person name="Cheng Z."/>
            <person name="Deakin J.E."/>
            <person name="Alsop A."/>
            <person name="Thompson K."/>
            <person name="Kirby P."/>
            <person name="Papenfuss A.T."/>
            <person name="Wakefield M.J."/>
            <person name="Olender T."/>
            <person name="Lancet D."/>
            <person name="Huttley G.A."/>
            <person name="Smit A.F."/>
            <person name="Pask A."/>
            <person name="Temple-Smith P."/>
            <person name="Batzer M.A."/>
            <person name="Walker J.A."/>
            <person name="Konkel M.K."/>
            <person name="Harris R.S."/>
            <person name="Whittington C.M."/>
            <person name="Wong E.S."/>
            <person name="Gemmell N.J."/>
            <person name="Buschiazzo E."/>
            <person name="Vargas Jentzsch I.M."/>
            <person name="Merkel A."/>
            <person name="Schmitz J."/>
            <person name="Zemann A."/>
            <person name="Churakov G."/>
            <person name="Kriegs J.O."/>
            <person name="Brosius J."/>
            <person name="Murchison E.P."/>
            <person name="Sachidanandam R."/>
            <person name="Smith C."/>
            <person name="Hannon G.J."/>
            <person name="Tsend-Ayush E."/>
            <person name="McMillan D."/>
            <person name="Attenborough R."/>
            <person name="Rens W."/>
            <person name="Ferguson-Smith M."/>
            <person name="Lefevre C.M."/>
            <person name="Sharp J.A."/>
            <person name="Nicholas K.R."/>
            <person name="Ray D.A."/>
            <person name="Kube M."/>
            <person name="Reinhardt R."/>
            <person name="Pringle T.H."/>
            <person name="Taylor J."/>
            <person name="Jones R.C."/>
            <person name="Nixon B."/>
            <person name="Dacheux J.L."/>
            <person name="Niwa H."/>
            <person name="Sekita Y."/>
            <person name="Huang X."/>
            <person name="Stark A."/>
            <person name="Kheradpour P."/>
            <person name="Kellis M."/>
            <person name="Flicek P."/>
            <person name="Chen Y."/>
            <person name="Webber C."/>
            <person name="Hardison R."/>
            <person name="Nelson J."/>
            <person name="Hallsworth-Pepin K."/>
            <person name="Delehaunty K."/>
            <person name="Markovic C."/>
            <person name="Minx P."/>
            <person name="Feng Y."/>
            <person name="Kremitzki C."/>
            <person name="Mitreva M."/>
            <person name="Glasscock J."/>
            <person name="Wylie T."/>
            <person name="Wohldmann P."/>
            <person name="Thiru P."/>
            <person name="Nhan M.N."/>
            <person name="Pohl C.S."/>
            <person name="Smith S.M."/>
            <person name="Hou S."/>
            <person name="Nefedov M."/>
            <person name="de Jong P.J."/>
            <person name="Renfree M.B."/>
            <person name="Mardis E.R."/>
            <person name="Wilson R.K."/>
        </authorList>
    </citation>
    <scope>NUCLEOTIDE SEQUENCE [LARGE SCALE GENOMIC DNA]</scope>
    <source>
        <strain evidence="4 5">Glennie</strain>
    </source>
</reference>
<reference evidence="4" key="2">
    <citation type="submission" date="2025-08" db="UniProtKB">
        <authorList>
            <consortium name="Ensembl"/>
        </authorList>
    </citation>
    <scope>IDENTIFICATION</scope>
    <source>
        <strain evidence="4">Glennie</strain>
    </source>
</reference>
<feature type="region of interest" description="Disordered" evidence="2">
    <location>
        <begin position="506"/>
        <end position="584"/>
    </location>
</feature>
<dbReference type="GeneTree" id="ENSGT00940000160276"/>
<feature type="compositionally biased region" description="Basic residues" evidence="2">
    <location>
        <begin position="8"/>
        <end position="30"/>
    </location>
</feature>
<protein>
    <submittedName>
        <fullName evidence="4">Myotubularin related protein 11</fullName>
    </submittedName>
</protein>
<dbReference type="Pfam" id="PF06602">
    <property type="entry name" value="Myotub-related"/>
    <property type="match status" value="1"/>
</dbReference>
<evidence type="ECO:0000313" key="4">
    <source>
        <dbReference type="Ensembl" id="ENSOANP00000045899.1"/>
    </source>
</evidence>
<dbReference type="InterPro" id="IPR010569">
    <property type="entry name" value="Myotubularin-like_Pase_dom"/>
</dbReference>
<feature type="region of interest" description="Disordered" evidence="2">
    <location>
        <begin position="624"/>
        <end position="653"/>
    </location>
</feature>
<evidence type="ECO:0000259" key="3">
    <source>
        <dbReference type="PROSITE" id="PS51339"/>
    </source>
</evidence>
<dbReference type="InterPro" id="IPR029021">
    <property type="entry name" value="Prot-tyrosine_phosphatase-like"/>
</dbReference>
<dbReference type="SUPFAM" id="SSF52799">
    <property type="entry name" value="(Phosphotyrosine protein) phosphatases II"/>
    <property type="match status" value="1"/>
</dbReference>
<gene>
    <name evidence="4" type="primary">MTMR11</name>
</gene>